<evidence type="ECO:0000313" key="2">
    <source>
        <dbReference type="EMBL" id="MDW5594194.1"/>
    </source>
</evidence>
<gene>
    <name evidence="2" type="ORF">R7226_07600</name>
</gene>
<protein>
    <submittedName>
        <fullName evidence="2">DUF3037 domain-containing protein</fullName>
    </submittedName>
</protein>
<name>A0ABU4HNB1_9ACTN</name>
<organism evidence="2 3">
    <name type="scientific">Conexibacter stalactiti</name>
    <dbReference type="NCBI Taxonomy" id="1940611"/>
    <lineage>
        <taxon>Bacteria</taxon>
        <taxon>Bacillati</taxon>
        <taxon>Actinomycetota</taxon>
        <taxon>Thermoleophilia</taxon>
        <taxon>Solirubrobacterales</taxon>
        <taxon>Conexibacteraceae</taxon>
        <taxon>Conexibacter</taxon>
    </lineage>
</organism>
<feature type="compositionally biased region" description="Basic and acidic residues" evidence="1">
    <location>
        <begin position="1"/>
        <end position="11"/>
    </location>
</feature>
<feature type="region of interest" description="Disordered" evidence="1">
    <location>
        <begin position="1"/>
        <end position="24"/>
    </location>
</feature>
<dbReference type="Pfam" id="PF11236">
    <property type="entry name" value="DUF3037"/>
    <property type="match status" value="1"/>
</dbReference>
<proteinExistence type="predicted"/>
<dbReference type="EMBL" id="JAWSTH010000013">
    <property type="protein sequence ID" value="MDW5594194.1"/>
    <property type="molecule type" value="Genomic_DNA"/>
</dbReference>
<accession>A0ABU4HNB1</accession>
<comment type="caution">
    <text evidence="2">The sequence shown here is derived from an EMBL/GenBank/DDBJ whole genome shotgun (WGS) entry which is preliminary data.</text>
</comment>
<dbReference type="InterPro" id="IPR021398">
    <property type="entry name" value="DUF3037"/>
</dbReference>
<sequence>MPAPPEHEPREPAPAVPGDAAPPATPAREVFQYAILRVVPSLQRGEALNVGVVVHSRRHRFLGARTRVDRARLRALDPGLDVDALERHLRAVERIAAGDPEAGAVARMDRSDRFGWLTAPSSALVQPSPVHTGLCDDGQQTLDRLFDELVAPPSEL</sequence>
<evidence type="ECO:0000256" key="1">
    <source>
        <dbReference type="SAM" id="MobiDB-lite"/>
    </source>
</evidence>
<dbReference type="RefSeq" id="WP_318596451.1">
    <property type="nucleotide sequence ID" value="NZ_JAWSTH010000013.1"/>
</dbReference>
<dbReference type="Proteomes" id="UP001284601">
    <property type="component" value="Unassembled WGS sequence"/>
</dbReference>
<reference evidence="3" key="1">
    <citation type="submission" date="2023-07" db="EMBL/GenBank/DDBJ databases">
        <title>Conexibacter stalactiti sp. nov., isolated from stalactites in a lava cave and emended description of the genus Conexibacter.</title>
        <authorList>
            <person name="Lee S.D."/>
        </authorList>
    </citation>
    <scope>NUCLEOTIDE SEQUENCE [LARGE SCALE GENOMIC DNA]</scope>
    <source>
        <strain evidence="3">KCTC 39840</strain>
    </source>
</reference>
<keyword evidence="3" id="KW-1185">Reference proteome</keyword>
<evidence type="ECO:0000313" key="3">
    <source>
        <dbReference type="Proteomes" id="UP001284601"/>
    </source>
</evidence>